<organism evidence="1 2">
    <name type="scientific">Dreissena polymorpha</name>
    <name type="common">Zebra mussel</name>
    <name type="synonym">Mytilus polymorpha</name>
    <dbReference type="NCBI Taxonomy" id="45954"/>
    <lineage>
        <taxon>Eukaryota</taxon>
        <taxon>Metazoa</taxon>
        <taxon>Spiralia</taxon>
        <taxon>Lophotrochozoa</taxon>
        <taxon>Mollusca</taxon>
        <taxon>Bivalvia</taxon>
        <taxon>Autobranchia</taxon>
        <taxon>Heteroconchia</taxon>
        <taxon>Euheterodonta</taxon>
        <taxon>Imparidentia</taxon>
        <taxon>Neoheterodontei</taxon>
        <taxon>Myida</taxon>
        <taxon>Dreissenoidea</taxon>
        <taxon>Dreissenidae</taxon>
        <taxon>Dreissena</taxon>
    </lineage>
</organism>
<keyword evidence="2" id="KW-1185">Reference proteome</keyword>
<evidence type="ECO:0000313" key="1">
    <source>
        <dbReference type="EMBL" id="KAH3703458.1"/>
    </source>
</evidence>
<dbReference type="Proteomes" id="UP000828390">
    <property type="component" value="Unassembled WGS sequence"/>
</dbReference>
<sequence length="72" mass="8465">MSEGLPRWCTNLRYKECPKDFQGGVLTYVKGMPEGLPRWCTNLRYKECQKDFQGGVITYVIRNVRRTSKVVY</sequence>
<dbReference type="EMBL" id="JAIWYP010000015">
    <property type="protein sequence ID" value="KAH3703458.1"/>
    <property type="molecule type" value="Genomic_DNA"/>
</dbReference>
<reference evidence="1" key="1">
    <citation type="journal article" date="2019" name="bioRxiv">
        <title>The Genome of the Zebra Mussel, Dreissena polymorpha: A Resource for Invasive Species Research.</title>
        <authorList>
            <person name="McCartney M.A."/>
            <person name="Auch B."/>
            <person name="Kono T."/>
            <person name="Mallez S."/>
            <person name="Zhang Y."/>
            <person name="Obille A."/>
            <person name="Becker A."/>
            <person name="Abrahante J.E."/>
            <person name="Garbe J."/>
            <person name="Badalamenti J.P."/>
            <person name="Herman A."/>
            <person name="Mangelson H."/>
            <person name="Liachko I."/>
            <person name="Sullivan S."/>
            <person name="Sone E.D."/>
            <person name="Koren S."/>
            <person name="Silverstein K.A.T."/>
            <person name="Beckman K.B."/>
            <person name="Gohl D.M."/>
        </authorList>
    </citation>
    <scope>NUCLEOTIDE SEQUENCE</scope>
    <source>
        <strain evidence="1">Duluth1</strain>
        <tissue evidence="1">Whole animal</tissue>
    </source>
</reference>
<evidence type="ECO:0000313" key="2">
    <source>
        <dbReference type="Proteomes" id="UP000828390"/>
    </source>
</evidence>
<proteinExistence type="predicted"/>
<name>A0A9D4BQA2_DREPO</name>
<reference evidence="1" key="2">
    <citation type="submission" date="2020-11" db="EMBL/GenBank/DDBJ databases">
        <authorList>
            <person name="McCartney M.A."/>
            <person name="Auch B."/>
            <person name="Kono T."/>
            <person name="Mallez S."/>
            <person name="Becker A."/>
            <person name="Gohl D.M."/>
            <person name="Silverstein K.A.T."/>
            <person name="Koren S."/>
            <person name="Bechman K.B."/>
            <person name="Herman A."/>
            <person name="Abrahante J.E."/>
            <person name="Garbe J."/>
        </authorList>
    </citation>
    <scope>NUCLEOTIDE SEQUENCE</scope>
    <source>
        <strain evidence="1">Duluth1</strain>
        <tissue evidence="1">Whole animal</tissue>
    </source>
</reference>
<accession>A0A9D4BQA2</accession>
<dbReference type="AlphaFoldDB" id="A0A9D4BQA2"/>
<gene>
    <name evidence="1" type="ORF">DPMN_078494</name>
</gene>
<comment type="caution">
    <text evidence="1">The sequence shown here is derived from an EMBL/GenBank/DDBJ whole genome shotgun (WGS) entry which is preliminary data.</text>
</comment>
<protein>
    <submittedName>
        <fullName evidence="1">Uncharacterized protein</fullName>
    </submittedName>
</protein>